<keyword evidence="1" id="KW-0479">Metal-binding</keyword>
<protein>
    <recommendedName>
        <fullName evidence="2">VOC domain-containing protein</fullName>
    </recommendedName>
</protein>
<dbReference type="GO" id="GO:0046872">
    <property type="term" value="F:metal ion binding"/>
    <property type="evidence" value="ECO:0007669"/>
    <property type="project" value="UniProtKB-KW"/>
</dbReference>
<dbReference type="PANTHER" id="PTHR21366">
    <property type="entry name" value="GLYOXALASE FAMILY PROTEIN"/>
    <property type="match status" value="1"/>
</dbReference>
<accession>A0A381Q8D0</accession>
<organism evidence="3">
    <name type="scientific">marine metagenome</name>
    <dbReference type="NCBI Taxonomy" id="408172"/>
    <lineage>
        <taxon>unclassified sequences</taxon>
        <taxon>metagenomes</taxon>
        <taxon>ecological metagenomes</taxon>
    </lineage>
</organism>
<name>A0A381Q8D0_9ZZZZ</name>
<dbReference type="AlphaFoldDB" id="A0A381Q8D0"/>
<dbReference type="Pfam" id="PF00903">
    <property type="entry name" value="Glyoxalase"/>
    <property type="match status" value="1"/>
</dbReference>
<dbReference type="PROSITE" id="PS00934">
    <property type="entry name" value="GLYOXALASE_I_1"/>
    <property type="match status" value="1"/>
</dbReference>
<proteinExistence type="predicted"/>
<dbReference type="InterPro" id="IPR037523">
    <property type="entry name" value="VOC_core"/>
</dbReference>
<evidence type="ECO:0000313" key="3">
    <source>
        <dbReference type="EMBL" id="SUZ75576.1"/>
    </source>
</evidence>
<dbReference type="CDD" id="cd06587">
    <property type="entry name" value="VOC"/>
    <property type="match status" value="2"/>
</dbReference>
<dbReference type="InterPro" id="IPR029068">
    <property type="entry name" value="Glyas_Bleomycin-R_OHBP_Dase"/>
</dbReference>
<sequence length="341" mass="35942">VTDQIKESLTAGTAGALTRRSLLLSLPGLALARRLLGQGQAAPLAVRGLHQITLAVSDLERSLDFYQAVFGMAVQARHQGKILLRIGDGPQFLALTEAGSELPSIAHFGLAVENFDVDRVVRALAAHDVTPGGQEEGLSGGPMRVRETTRMGTPELYMGDPNGLIIQLQDPTYCGGGGPLGDRCATPEPAPTTGSIALRGLSHLTINVPDPEATNTFFMQTFGTDIQAYQAASPLMGVGSGVHFLMFIGGQARINHACLNLENFDVDFIQGALEEHGITPRGAGRGGLGPLRHYVTMRMPNRGGAPEGTPELYFTDPDGLSIQLQDVRYCGGGGYLGGACP</sequence>
<dbReference type="PROSITE" id="PS51819">
    <property type="entry name" value="VOC"/>
    <property type="match status" value="2"/>
</dbReference>
<dbReference type="EMBL" id="UINC01001250">
    <property type="protein sequence ID" value="SUZ75576.1"/>
    <property type="molecule type" value="Genomic_DNA"/>
</dbReference>
<dbReference type="Gene3D" id="3.10.180.10">
    <property type="entry name" value="2,3-Dihydroxybiphenyl 1,2-Dioxygenase, domain 1"/>
    <property type="match status" value="2"/>
</dbReference>
<dbReference type="PANTHER" id="PTHR21366:SF14">
    <property type="entry name" value="GLYOXALASE DOMAIN-CONTAINING PROTEIN 5"/>
    <property type="match status" value="1"/>
</dbReference>
<gene>
    <name evidence="3" type="ORF">METZ01_LOCUS28430</name>
</gene>
<feature type="domain" description="VOC" evidence="2">
    <location>
        <begin position="48"/>
        <end position="171"/>
    </location>
</feature>
<dbReference type="InterPro" id="IPR004360">
    <property type="entry name" value="Glyas_Fos-R_dOase_dom"/>
</dbReference>
<dbReference type="InterPro" id="IPR050383">
    <property type="entry name" value="GlyoxalaseI/FosfomycinResist"/>
</dbReference>
<dbReference type="GO" id="GO:0004462">
    <property type="term" value="F:lactoylglutathione lyase activity"/>
    <property type="evidence" value="ECO:0007669"/>
    <property type="project" value="InterPro"/>
</dbReference>
<evidence type="ECO:0000256" key="1">
    <source>
        <dbReference type="ARBA" id="ARBA00022723"/>
    </source>
</evidence>
<dbReference type="SUPFAM" id="SSF54593">
    <property type="entry name" value="Glyoxalase/Bleomycin resistance protein/Dihydroxybiphenyl dioxygenase"/>
    <property type="match status" value="1"/>
</dbReference>
<reference evidence="3" key="1">
    <citation type="submission" date="2018-05" db="EMBL/GenBank/DDBJ databases">
        <authorList>
            <person name="Lanie J.A."/>
            <person name="Ng W.-L."/>
            <person name="Kazmierczak K.M."/>
            <person name="Andrzejewski T.M."/>
            <person name="Davidsen T.M."/>
            <person name="Wayne K.J."/>
            <person name="Tettelin H."/>
            <person name="Glass J.I."/>
            <person name="Rusch D."/>
            <person name="Podicherti R."/>
            <person name="Tsui H.-C.T."/>
            <person name="Winkler M.E."/>
        </authorList>
    </citation>
    <scope>NUCLEOTIDE SEQUENCE</scope>
</reference>
<feature type="domain" description="VOC" evidence="2">
    <location>
        <begin position="200"/>
        <end position="327"/>
    </location>
</feature>
<dbReference type="InterPro" id="IPR018146">
    <property type="entry name" value="Glyoxalase_1_CS"/>
</dbReference>
<evidence type="ECO:0000259" key="2">
    <source>
        <dbReference type="PROSITE" id="PS51819"/>
    </source>
</evidence>
<feature type="non-terminal residue" evidence="3">
    <location>
        <position position="1"/>
    </location>
</feature>